<dbReference type="Pfam" id="PF21310">
    <property type="entry name" value="OCRL-like_ASH"/>
    <property type="match status" value="1"/>
</dbReference>
<evidence type="ECO:0000256" key="1">
    <source>
        <dbReference type="SAM" id="MobiDB-lite"/>
    </source>
</evidence>
<evidence type="ECO:0000259" key="2">
    <source>
        <dbReference type="SMART" id="SM00128"/>
    </source>
</evidence>
<proteinExistence type="predicted"/>
<dbReference type="InterPro" id="IPR036691">
    <property type="entry name" value="Endo/exonu/phosph_ase_sf"/>
</dbReference>
<feature type="region of interest" description="Disordered" evidence="1">
    <location>
        <begin position="928"/>
        <end position="1094"/>
    </location>
</feature>
<dbReference type="SUPFAM" id="SSF48350">
    <property type="entry name" value="GTPase activation domain, GAP"/>
    <property type="match status" value="1"/>
</dbReference>
<accession>A0A1B9GQ08</accession>
<organism evidence="3 4">
    <name type="scientific">Kwoniella heveanensis BCC8398</name>
    <dbReference type="NCBI Taxonomy" id="1296120"/>
    <lineage>
        <taxon>Eukaryota</taxon>
        <taxon>Fungi</taxon>
        <taxon>Dikarya</taxon>
        <taxon>Basidiomycota</taxon>
        <taxon>Agaricomycotina</taxon>
        <taxon>Tremellomycetes</taxon>
        <taxon>Tremellales</taxon>
        <taxon>Cryptococcaceae</taxon>
        <taxon>Kwoniella</taxon>
    </lineage>
</organism>
<protein>
    <recommendedName>
        <fullName evidence="2">Inositol polyphosphate-related phosphatase domain-containing protein</fullName>
    </recommendedName>
</protein>
<dbReference type="GO" id="GO:0046856">
    <property type="term" value="P:phosphatidylinositol dephosphorylation"/>
    <property type="evidence" value="ECO:0007669"/>
    <property type="project" value="InterPro"/>
</dbReference>
<feature type="compositionally biased region" description="Polar residues" evidence="1">
    <location>
        <begin position="12"/>
        <end position="21"/>
    </location>
</feature>
<name>A0A1B9GQ08_9TREE</name>
<dbReference type="Pfam" id="PF22669">
    <property type="entry name" value="Exo_endo_phos2"/>
    <property type="match status" value="1"/>
</dbReference>
<reference evidence="4" key="2">
    <citation type="submission" date="2013-12" db="EMBL/GenBank/DDBJ databases">
        <title>Evolution of pathogenesis and genome organization in the Tremellales.</title>
        <authorList>
            <person name="Cuomo C."/>
            <person name="Litvintseva A."/>
            <person name="Heitman J."/>
            <person name="Chen Y."/>
            <person name="Sun S."/>
            <person name="Springer D."/>
            <person name="Dromer F."/>
            <person name="Young S."/>
            <person name="Zeng Q."/>
            <person name="Chapman S."/>
            <person name="Gujja S."/>
            <person name="Saif S."/>
            <person name="Birren B."/>
        </authorList>
    </citation>
    <scope>NUCLEOTIDE SEQUENCE [LARGE SCALE GENOMIC DNA]</scope>
    <source>
        <strain evidence="4">BCC8398</strain>
    </source>
</reference>
<keyword evidence="4" id="KW-1185">Reference proteome</keyword>
<evidence type="ECO:0000313" key="3">
    <source>
        <dbReference type="EMBL" id="OCF33179.1"/>
    </source>
</evidence>
<feature type="region of interest" description="Disordered" evidence="1">
    <location>
        <begin position="247"/>
        <end position="268"/>
    </location>
</feature>
<dbReference type="InterPro" id="IPR013783">
    <property type="entry name" value="Ig-like_fold"/>
</dbReference>
<dbReference type="InterPro" id="IPR000300">
    <property type="entry name" value="IPPc"/>
</dbReference>
<dbReference type="SMART" id="SM00128">
    <property type="entry name" value="IPPc"/>
    <property type="match status" value="1"/>
</dbReference>
<dbReference type="Proteomes" id="UP000092666">
    <property type="component" value="Unassembled WGS sequence"/>
</dbReference>
<evidence type="ECO:0000313" key="4">
    <source>
        <dbReference type="Proteomes" id="UP000092666"/>
    </source>
</evidence>
<dbReference type="InterPro" id="IPR008936">
    <property type="entry name" value="Rho_GTPase_activation_prot"/>
</dbReference>
<feature type="region of interest" description="Disordered" evidence="1">
    <location>
        <begin position="1"/>
        <end position="35"/>
    </location>
</feature>
<dbReference type="OrthoDB" id="7862313at2759"/>
<dbReference type="EMBL" id="KV700127">
    <property type="protein sequence ID" value="OCF33179.1"/>
    <property type="molecule type" value="Genomic_DNA"/>
</dbReference>
<dbReference type="Gene3D" id="2.60.40.10">
    <property type="entry name" value="Immunoglobulins"/>
    <property type="match status" value="1"/>
</dbReference>
<feature type="compositionally biased region" description="Polar residues" evidence="1">
    <location>
        <begin position="1043"/>
        <end position="1053"/>
    </location>
</feature>
<dbReference type="GO" id="GO:0004439">
    <property type="term" value="F:phosphatidylinositol-4,5-bisphosphate 5-phosphatase activity"/>
    <property type="evidence" value="ECO:0007669"/>
    <property type="project" value="TreeGrafter"/>
</dbReference>
<feature type="compositionally biased region" description="Acidic residues" evidence="1">
    <location>
        <begin position="964"/>
        <end position="975"/>
    </location>
</feature>
<feature type="region of interest" description="Disordered" evidence="1">
    <location>
        <begin position="199"/>
        <end position="227"/>
    </location>
</feature>
<dbReference type="InterPro" id="IPR046985">
    <property type="entry name" value="IP5"/>
</dbReference>
<dbReference type="AlphaFoldDB" id="A0A1B9GQ08"/>
<gene>
    <name evidence="3" type="ORF">I316_05224</name>
</gene>
<feature type="domain" description="Inositol polyphosphate-related phosphatase" evidence="2">
    <location>
        <begin position="290"/>
        <end position="613"/>
    </location>
</feature>
<dbReference type="STRING" id="1296120.A0A1B9GQ08"/>
<dbReference type="Gene3D" id="1.10.555.10">
    <property type="entry name" value="Rho GTPase activation protein"/>
    <property type="match status" value="1"/>
</dbReference>
<dbReference type="SUPFAM" id="SSF56219">
    <property type="entry name" value="DNase I-like"/>
    <property type="match status" value="1"/>
</dbReference>
<feature type="compositionally biased region" description="Basic and acidic residues" evidence="1">
    <location>
        <begin position="995"/>
        <end position="1014"/>
    </location>
</feature>
<sequence length="1136" mass="124083">MSLLPSLPRRPSTWSMTSTSQPPTPAAGSTPVKSAKNKTILANSSTTFDPQSIFRHTEKVVTSQSCRVRKGYAPFVKADALLATSKKESGDEAAIFIVVPPSETEAASILYSIPIIPGFKHRLEQTPPSPSTSFFQQSAKPHITLYLSCEDTKLELRISASQTAKVQKLVAELRKLSDTAVQSPTPRSLTHSWLDLYPAQPPKENDNVDALGSPEVETPGVLTPSTSTGAMTLDTPLSSVAEAIQATPATPADAAAEEDEHPDPYLPTFSRTEFLRKRLYARQEKWSTRAELKIRIATYNVNDKIPPEGTLELAPLAGKGEEDLLVFGFQEADLRRQSLLISQGNSRAEGWEAALLAGLGPKAEEFEKLVMTQYVGVLMIILVRKTLKEAISRVETSERGIGLLGFGGNKAGVAVRLKIHDTTLCFVNAHMAAFATALERRRYDYQTLKAGLTFARPGEADLTPAFEEFLPEPKEKLLTQEDSHVLFWLGDLNYRIDLPDSDVKKLVEEKKWEDMLAKDQLRSDIVSEQSFTGFTEPEISFPPTFKYVHGSTTHDLRRAPAYTDRIIYHYPTNPYTASSTFDLKCDEYTSHDILWSDHRPVTASYSAQVRVADESSRGVELAAVMKELDRLEEVYRPSLEIDGTSLEFGQVMYRQPVIREVKLRNVGRVPATYNFKPPSSDKPICKPFMWPFPATAVVEPGQDVTLKVVVCVDELAAAKLTLGDDINDVFVLQIAGGKDFFITIQAVFQPSIIALPLHVLSALPSPIRHVPLADRKILARPLAPSTTNGEAPAKPVRDVWRLLEYLMANGTGVEDLWVANQDVRDIIECLDTGVALPEESARTISVALLHILTALPTPLLPISHHTPCLSAEDRDAAFAVLEGVPQINTNVLIGLMSVVRLCSGAEDDREPKSIAEQETAKPVEVIPDEATLGVEDESTKTSTGAIKEAGLVEPPGQDETFKIEDDDAEDEDEDDVKISDNDATANTSDAPAGAVKKDEALKDDVDGLDSKLDEVSLADDEPTKTDTTSAVSKELEEFKEAGQMQTVKASQEATRSDKEEGKVVTFASPPKRGDSSLPAPVTPPAQTSALPAAVGTAHQPSEALVDALCPAIFGQTTAVGITRDKRRRFVKLLLEG</sequence>
<dbReference type="PANTHER" id="PTHR11200:SF300">
    <property type="entry name" value="TYPE II INOSITOL 1,4,5-TRISPHOSPHATE 5-PHOSPHATASE"/>
    <property type="match status" value="1"/>
</dbReference>
<reference evidence="3 4" key="1">
    <citation type="submission" date="2013-07" db="EMBL/GenBank/DDBJ databases">
        <title>The Genome Sequence of Cryptococcus heveanensis BCC8398.</title>
        <authorList>
            <consortium name="The Broad Institute Genome Sequencing Platform"/>
            <person name="Cuomo C."/>
            <person name="Litvintseva A."/>
            <person name="Chen Y."/>
            <person name="Heitman J."/>
            <person name="Sun S."/>
            <person name="Springer D."/>
            <person name="Dromer F."/>
            <person name="Young S.K."/>
            <person name="Zeng Q."/>
            <person name="Gargeya S."/>
            <person name="Fitzgerald M."/>
            <person name="Abouelleil A."/>
            <person name="Alvarado L."/>
            <person name="Berlin A.M."/>
            <person name="Chapman S.B."/>
            <person name="Dewar J."/>
            <person name="Goldberg J."/>
            <person name="Griggs A."/>
            <person name="Gujja S."/>
            <person name="Hansen M."/>
            <person name="Howarth C."/>
            <person name="Imamovic A."/>
            <person name="Larimer J."/>
            <person name="McCowan C."/>
            <person name="Murphy C."/>
            <person name="Pearson M."/>
            <person name="Priest M."/>
            <person name="Roberts A."/>
            <person name="Saif S."/>
            <person name="Shea T."/>
            <person name="Sykes S."/>
            <person name="Wortman J."/>
            <person name="Nusbaum C."/>
            <person name="Birren B."/>
        </authorList>
    </citation>
    <scope>NUCLEOTIDE SEQUENCE [LARGE SCALE GENOMIC DNA]</scope>
    <source>
        <strain evidence="3 4">BCC8398</strain>
    </source>
</reference>
<dbReference type="Gene3D" id="3.60.10.10">
    <property type="entry name" value="Endonuclease/exonuclease/phosphatase"/>
    <property type="match status" value="1"/>
</dbReference>
<dbReference type="InterPro" id="IPR048869">
    <property type="entry name" value="OCRL-1_2_ASH"/>
</dbReference>
<dbReference type="PANTHER" id="PTHR11200">
    <property type="entry name" value="INOSITOL 5-PHOSPHATASE"/>
    <property type="match status" value="1"/>
</dbReference>